<evidence type="ECO:0000256" key="3">
    <source>
        <dbReference type="ARBA" id="ARBA00022989"/>
    </source>
</evidence>
<keyword evidence="3 7" id="KW-1133">Transmembrane helix</keyword>
<dbReference type="CDD" id="cd06257">
    <property type="entry name" value="DnaJ"/>
    <property type="match status" value="1"/>
</dbReference>
<evidence type="ECO:0000313" key="9">
    <source>
        <dbReference type="EMBL" id="MCK8783515.1"/>
    </source>
</evidence>
<accession>A0A9X1Y7A6</accession>
<gene>
    <name evidence="9" type="ORF">M0638_03850</name>
</gene>
<dbReference type="GO" id="GO:0016020">
    <property type="term" value="C:membrane"/>
    <property type="evidence" value="ECO:0007669"/>
    <property type="project" value="UniProtKB-SubCell"/>
</dbReference>
<evidence type="ECO:0000259" key="8">
    <source>
        <dbReference type="PROSITE" id="PS50076"/>
    </source>
</evidence>
<organism evidence="9 10">
    <name type="scientific">Roseomonas acroporae</name>
    <dbReference type="NCBI Taxonomy" id="2937791"/>
    <lineage>
        <taxon>Bacteria</taxon>
        <taxon>Pseudomonadati</taxon>
        <taxon>Pseudomonadota</taxon>
        <taxon>Alphaproteobacteria</taxon>
        <taxon>Acetobacterales</taxon>
        <taxon>Roseomonadaceae</taxon>
        <taxon>Roseomonas</taxon>
    </lineage>
</organism>
<feature type="transmembrane region" description="Helical" evidence="7">
    <location>
        <begin position="32"/>
        <end position="50"/>
    </location>
</feature>
<dbReference type="PANTHER" id="PTHR12763">
    <property type="match status" value="1"/>
</dbReference>
<proteinExistence type="inferred from homology"/>
<reference evidence="9" key="1">
    <citation type="submission" date="2022-04" db="EMBL/GenBank/DDBJ databases">
        <title>Roseomonas acroporae sp. nov., isolated from coral Acropora digitifera.</title>
        <authorList>
            <person name="Sun H."/>
        </authorList>
    </citation>
    <scope>NUCLEOTIDE SEQUENCE</scope>
    <source>
        <strain evidence="9">NAR14</strain>
    </source>
</reference>
<evidence type="ECO:0000256" key="4">
    <source>
        <dbReference type="ARBA" id="ARBA00023136"/>
    </source>
</evidence>
<keyword evidence="2 7" id="KW-0812">Transmembrane</keyword>
<dbReference type="Gene3D" id="1.10.287.110">
    <property type="entry name" value="DnaJ domain"/>
    <property type="match status" value="1"/>
</dbReference>
<evidence type="ECO:0000313" key="10">
    <source>
        <dbReference type="Proteomes" id="UP001139516"/>
    </source>
</evidence>
<dbReference type="InterPro" id="IPR036869">
    <property type="entry name" value="J_dom_sf"/>
</dbReference>
<feature type="transmembrane region" description="Helical" evidence="7">
    <location>
        <begin position="57"/>
        <end position="72"/>
    </location>
</feature>
<evidence type="ECO:0000256" key="1">
    <source>
        <dbReference type="ARBA" id="ARBA00004167"/>
    </source>
</evidence>
<dbReference type="SUPFAM" id="SSF46565">
    <property type="entry name" value="Chaperone J-domain"/>
    <property type="match status" value="1"/>
</dbReference>
<dbReference type="PROSITE" id="PS50076">
    <property type="entry name" value="DNAJ_2"/>
    <property type="match status" value="1"/>
</dbReference>
<dbReference type="SMART" id="SM00271">
    <property type="entry name" value="DnaJ"/>
    <property type="match status" value="1"/>
</dbReference>
<feature type="region of interest" description="Disordered" evidence="6">
    <location>
        <begin position="163"/>
        <end position="187"/>
    </location>
</feature>
<protein>
    <recommendedName>
        <fullName evidence="8">J domain-containing protein</fullName>
    </recommendedName>
</protein>
<keyword evidence="10" id="KW-1185">Reference proteome</keyword>
<evidence type="ECO:0000256" key="7">
    <source>
        <dbReference type="SAM" id="Phobius"/>
    </source>
</evidence>
<dbReference type="InterPro" id="IPR001623">
    <property type="entry name" value="DnaJ_domain"/>
</dbReference>
<dbReference type="Proteomes" id="UP001139516">
    <property type="component" value="Unassembled WGS sequence"/>
</dbReference>
<evidence type="ECO:0000256" key="5">
    <source>
        <dbReference type="ARBA" id="ARBA00038105"/>
    </source>
</evidence>
<evidence type="ECO:0000256" key="2">
    <source>
        <dbReference type="ARBA" id="ARBA00022692"/>
    </source>
</evidence>
<keyword evidence="4 7" id="KW-0472">Membrane</keyword>
<dbReference type="EMBL" id="JALPRX010000012">
    <property type="protein sequence ID" value="MCK8783515.1"/>
    <property type="molecule type" value="Genomic_DNA"/>
</dbReference>
<evidence type="ECO:0000256" key="6">
    <source>
        <dbReference type="SAM" id="MobiDB-lite"/>
    </source>
</evidence>
<dbReference type="AlphaFoldDB" id="A0A9X1Y7A6"/>
<comment type="subcellular location">
    <subcellularLocation>
        <location evidence="1">Membrane</location>
        <topology evidence="1">Single-pass membrane protein</topology>
    </subcellularLocation>
</comment>
<comment type="similarity">
    <text evidence="5">Belongs to the TIM14 family.</text>
</comment>
<name>A0A9X1Y7A6_9PROT</name>
<feature type="domain" description="J" evidence="8">
    <location>
        <begin position="193"/>
        <end position="244"/>
    </location>
</feature>
<dbReference type="PANTHER" id="PTHR12763:SF28">
    <property type="entry name" value="GEO10507P1-RELATED"/>
    <property type="match status" value="1"/>
</dbReference>
<feature type="compositionally biased region" description="Low complexity" evidence="6">
    <location>
        <begin position="177"/>
        <end position="187"/>
    </location>
</feature>
<comment type="caution">
    <text evidence="9">The sequence shown here is derived from an EMBL/GenBank/DDBJ whole genome shotgun (WGS) entry which is preliminary data.</text>
</comment>
<sequence>MPFLLGGAATLLLLLLLLRGFATASPAAVRGVLAWTAAGLGAALLLLLVLGGRLGQVFWALGLFGPLLWRWWQGRRAARRFARGPGGDVSRVETATLAMTLDHASGRMTGLVRRGRFAGRDLADLDLAALLALLADCAGADPESVPLLEAWLDRAVPDWRAAAGEGAARGEADGKADGPSGAAASAGNPSRAEALALLGLAEGATPAEIRAAHRRLMAANHPDRGGDPALAARLNRARDVLLGR</sequence>
<dbReference type="RefSeq" id="WP_248665641.1">
    <property type="nucleotide sequence ID" value="NZ_JALPRX010000012.1"/>
</dbReference>